<dbReference type="InterPro" id="IPR036291">
    <property type="entry name" value="NAD(P)-bd_dom_sf"/>
</dbReference>
<feature type="binding site" evidence="9">
    <location>
        <position position="222"/>
    </location>
    <ligand>
        <name>1-deoxy-D-xylulose 5-phosphate</name>
        <dbReference type="ChEBI" id="CHEBI:57792"/>
    </ligand>
</feature>
<evidence type="ECO:0000256" key="9">
    <source>
        <dbReference type="HAMAP-Rule" id="MF_00183"/>
    </source>
</evidence>
<comment type="similarity">
    <text evidence="2 9">Belongs to the DXR family.</text>
</comment>
<comment type="caution">
    <text evidence="13">The sequence shown here is derived from an EMBL/GenBank/DDBJ whole genome shotgun (WGS) entry which is preliminary data.</text>
</comment>
<evidence type="ECO:0000259" key="10">
    <source>
        <dbReference type="Pfam" id="PF02670"/>
    </source>
</evidence>
<dbReference type="FunFam" id="3.40.50.720:FF:000045">
    <property type="entry name" value="1-deoxy-D-xylulose 5-phosphate reductoisomerase"/>
    <property type="match status" value="1"/>
</dbReference>
<dbReference type="NCBIfam" id="TIGR00243">
    <property type="entry name" value="Dxr"/>
    <property type="match status" value="1"/>
</dbReference>
<feature type="domain" description="1-deoxy-D-xylulose 5-phosphate reductoisomerase C-terminal" evidence="11">
    <location>
        <begin position="156"/>
        <end position="239"/>
    </location>
</feature>
<dbReference type="Pfam" id="PF13288">
    <property type="entry name" value="DXPR_C"/>
    <property type="match status" value="1"/>
</dbReference>
<comment type="catalytic activity">
    <reaction evidence="8">
        <text>2-C-methyl-D-erythritol 4-phosphate + NADP(+) = 1-deoxy-D-xylulose 5-phosphate + NADPH + H(+)</text>
        <dbReference type="Rhea" id="RHEA:13717"/>
        <dbReference type="ChEBI" id="CHEBI:15378"/>
        <dbReference type="ChEBI" id="CHEBI:57783"/>
        <dbReference type="ChEBI" id="CHEBI:57792"/>
        <dbReference type="ChEBI" id="CHEBI:58262"/>
        <dbReference type="ChEBI" id="CHEBI:58349"/>
        <dbReference type="EC" id="1.1.1.267"/>
    </reaction>
    <physiologicalReaction direction="right-to-left" evidence="8">
        <dbReference type="Rhea" id="RHEA:13719"/>
    </physiologicalReaction>
</comment>
<feature type="binding site" evidence="9">
    <location>
        <position position="227"/>
    </location>
    <ligand>
        <name>1-deoxy-D-xylulose 5-phosphate</name>
        <dbReference type="ChEBI" id="CHEBI:57792"/>
    </ligand>
</feature>
<sequence length="400" mass="41729">MTDATARPRRVILLGSTGSIGTQAVDVIRRNPDRFEVLGLSAGGNLGLVARQAVELRAPVVAAAEATDEQLARAIASAADQAGSAAYDPELITGPHASTALAGRPADVVLNGITGAIALEPTLAALRAGTTLALANKESLIIGGPLVKALATPGQLVPVDSEHSAIAQCLRSGSAGEVRRLVVTASGGPFRGRPRADLADVTPAQALAHPNFSMGRVITTNSATLVNKGLEVIEAHLLFDIPFDRIEVVVHPQQLIHSMVEFVDGSTIAQAGPPRMLVPIALGLTWPERIPDVDVPVDWTKAQTWEFEPLDDEAFPAVALARRVGEAGGTWPAVYNAANEVCVDAFHEGRIGFLGIVDTVAQVVDAYAAEPASRVRDLTLDDVLAADAWARAAARARVAA</sequence>
<feature type="binding site" evidence="9">
    <location>
        <position position="137"/>
    </location>
    <ligand>
        <name>1-deoxy-D-xylulose 5-phosphate</name>
        <dbReference type="ChEBI" id="CHEBI:57792"/>
    </ligand>
</feature>
<dbReference type="Gene3D" id="3.40.50.720">
    <property type="entry name" value="NAD(P)-binding Rossmann-like Domain"/>
    <property type="match status" value="1"/>
</dbReference>
<feature type="binding site" evidence="9">
    <location>
        <position position="160"/>
    </location>
    <ligand>
        <name>Mn(2+)</name>
        <dbReference type="ChEBI" id="CHEBI:29035"/>
    </ligand>
</feature>
<dbReference type="OrthoDB" id="9806546at2"/>
<feature type="domain" description="1-deoxy-D-xylulose 5-phosphate reductoisomerase N-terminal" evidence="10">
    <location>
        <begin position="11"/>
        <end position="144"/>
    </location>
</feature>
<dbReference type="InterPro" id="IPR003821">
    <property type="entry name" value="DXP_reductoisomerase"/>
</dbReference>
<keyword evidence="4 9" id="KW-0521">NADP</keyword>
<comment type="function">
    <text evidence="9">Catalyzes the NADPH-dependent rearrangement and reduction of 1-deoxy-D-xylulose-5-phosphate (DXP) to 2-C-methyl-D-erythritol 4-phosphate (MEP).</text>
</comment>
<dbReference type="SUPFAM" id="SSF69055">
    <property type="entry name" value="1-deoxy-D-xylulose-5-phosphate reductoisomerase, C-terminal domain"/>
    <property type="match status" value="1"/>
</dbReference>
<keyword evidence="7 9" id="KW-0414">Isoprene biosynthesis</keyword>
<dbReference type="AlphaFoldDB" id="W9GLF1"/>
<organism evidence="13 14">
    <name type="scientific">Intrasporangium chromatireducens Q5-1</name>
    <dbReference type="NCBI Taxonomy" id="584657"/>
    <lineage>
        <taxon>Bacteria</taxon>
        <taxon>Bacillati</taxon>
        <taxon>Actinomycetota</taxon>
        <taxon>Actinomycetes</taxon>
        <taxon>Micrococcales</taxon>
        <taxon>Intrasporangiaceae</taxon>
        <taxon>Intrasporangium</taxon>
    </lineage>
</organism>
<evidence type="ECO:0000256" key="7">
    <source>
        <dbReference type="ARBA" id="ARBA00023229"/>
    </source>
</evidence>
<dbReference type="Pfam" id="PF02670">
    <property type="entry name" value="DXP_reductoisom"/>
    <property type="match status" value="1"/>
</dbReference>
<feature type="binding site" evidence="9">
    <location>
        <position position="19"/>
    </location>
    <ligand>
        <name>NADPH</name>
        <dbReference type="ChEBI" id="CHEBI:57783"/>
    </ligand>
</feature>
<feature type="binding site" evidence="9">
    <location>
        <position position="209"/>
    </location>
    <ligand>
        <name>1-deoxy-D-xylulose 5-phosphate</name>
        <dbReference type="ChEBI" id="CHEBI:57792"/>
    </ligand>
</feature>
<evidence type="ECO:0000313" key="13">
    <source>
        <dbReference type="EMBL" id="EWT07071.1"/>
    </source>
</evidence>
<feature type="binding site" evidence="9">
    <location>
        <position position="20"/>
    </location>
    <ligand>
        <name>NADPH</name>
        <dbReference type="ChEBI" id="CHEBI:57783"/>
    </ligand>
</feature>
<feature type="binding site" evidence="9">
    <location>
        <position position="17"/>
    </location>
    <ligand>
        <name>NADPH</name>
        <dbReference type="ChEBI" id="CHEBI:57783"/>
    </ligand>
</feature>
<feature type="binding site" evidence="9">
    <location>
        <position position="43"/>
    </location>
    <ligand>
        <name>NADPH</name>
        <dbReference type="ChEBI" id="CHEBI:57783"/>
    </ligand>
</feature>
<feature type="binding site" evidence="9">
    <location>
        <position position="18"/>
    </location>
    <ligand>
        <name>NADPH</name>
        <dbReference type="ChEBI" id="CHEBI:57783"/>
    </ligand>
</feature>
<dbReference type="GO" id="GO:0051484">
    <property type="term" value="P:isopentenyl diphosphate biosynthetic process, methylerythritol 4-phosphate pathway involved in terpenoid biosynthetic process"/>
    <property type="evidence" value="ECO:0007669"/>
    <property type="project" value="UniProtKB-ARBA"/>
</dbReference>
<dbReference type="GO" id="GO:0016853">
    <property type="term" value="F:isomerase activity"/>
    <property type="evidence" value="ECO:0007669"/>
    <property type="project" value="UniProtKB-KW"/>
</dbReference>
<feature type="binding site" evidence="9">
    <location>
        <position position="161"/>
    </location>
    <ligand>
        <name>1-deoxy-D-xylulose 5-phosphate</name>
        <dbReference type="ChEBI" id="CHEBI:57792"/>
    </ligand>
</feature>
<feature type="binding site" evidence="9">
    <location>
        <position position="186"/>
    </location>
    <ligand>
        <name>1-deoxy-D-xylulose 5-phosphate</name>
        <dbReference type="ChEBI" id="CHEBI:57792"/>
    </ligand>
</feature>
<name>W9GLF1_9MICO</name>
<feature type="binding site" evidence="9">
    <location>
        <position position="231"/>
    </location>
    <ligand>
        <name>Mn(2+)</name>
        <dbReference type="ChEBI" id="CHEBI:29035"/>
    </ligand>
</feature>
<dbReference type="UniPathway" id="UPA00056">
    <property type="reaction ID" value="UER00092"/>
</dbReference>
<feature type="binding site" evidence="9">
    <location>
        <position position="138"/>
    </location>
    <ligand>
        <name>NADPH</name>
        <dbReference type="ChEBI" id="CHEBI:57783"/>
    </ligand>
</feature>
<keyword evidence="5 9" id="KW-0560">Oxidoreductase</keyword>
<dbReference type="EMBL" id="AWQS01000022">
    <property type="protein sequence ID" value="EWT07071.1"/>
    <property type="molecule type" value="Genomic_DNA"/>
</dbReference>
<evidence type="ECO:0000256" key="1">
    <source>
        <dbReference type="ARBA" id="ARBA00005094"/>
    </source>
</evidence>
<dbReference type="InterPro" id="IPR013644">
    <property type="entry name" value="DXP_reductoisomerase_C"/>
</dbReference>
<comment type="pathway">
    <text evidence="1 9">Isoprenoid biosynthesis; isopentenyl diphosphate biosynthesis via DXP pathway; isopentenyl diphosphate from 1-deoxy-D-xylulose 5-phosphate: step 1/6.</text>
</comment>
<keyword evidence="6 9" id="KW-0464">Manganese</keyword>
<dbReference type="Pfam" id="PF08436">
    <property type="entry name" value="DXP_redisom_C"/>
    <property type="match status" value="1"/>
</dbReference>
<keyword evidence="13" id="KW-0413">Isomerase</keyword>
<accession>W9GLF1</accession>
<evidence type="ECO:0000256" key="5">
    <source>
        <dbReference type="ARBA" id="ARBA00023002"/>
    </source>
</evidence>
<dbReference type="PANTHER" id="PTHR30525">
    <property type="entry name" value="1-DEOXY-D-XYLULOSE 5-PHOSPHATE REDUCTOISOMERASE"/>
    <property type="match status" value="1"/>
</dbReference>
<evidence type="ECO:0000256" key="2">
    <source>
        <dbReference type="ARBA" id="ARBA00006825"/>
    </source>
</evidence>
<dbReference type="PIRSF" id="PIRSF006205">
    <property type="entry name" value="Dxp_reductismrs"/>
    <property type="match status" value="1"/>
</dbReference>
<dbReference type="SUPFAM" id="SSF55347">
    <property type="entry name" value="Glyceraldehyde-3-phosphate dehydrogenase-like, C-terminal domain"/>
    <property type="match status" value="1"/>
</dbReference>
<reference evidence="14" key="1">
    <citation type="submission" date="2013-08" db="EMBL/GenBank/DDBJ databases">
        <title>Intrasporangium oryzae NRRL B-24470.</title>
        <authorList>
            <person name="Liu H."/>
            <person name="Wang G."/>
        </authorList>
    </citation>
    <scope>NUCLEOTIDE SEQUENCE [LARGE SCALE GENOMIC DNA]</scope>
    <source>
        <strain evidence="14">Q5-1</strain>
    </source>
</reference>
<feature type="binding site" evidence="9">
    <location>
        <position position="136"/>
    </location>
    <ligand>
        <name>NADPH</name>
        <dbReference type="ChEBI" id="CHEBI:57783"/>
    </ligand>
</feature>
<feature type="binding site" evidence="9">
    <location>
        <position position="215"/>
    </location>
    <ligand>
        <name>NADPH</name>
        <dbReference type="ChEBI" id="CHEBI:57783"/>
    </ligand>
</feature>
<comment type="caution">
    <text evidence="9">Lacks conserved residue(s) required for the propagation of feature annotation.</text>
</comment>
<evidence type="ECO:0000256" key="8">
    <source>
        <dbReference type="ARBA" id="ARBA00048543"/>
    </source>
</evidence>
<dbReference type="SUPFAM" id="SSF51735">
    <property type="entry name" value="NAD(P)-binding Rossmann-fold domains"/>
    <property type="match status" value="1"/>
</dbReference>
<feature type="binding site" evidence="9">
    <location>
        <position position="231"/>
    </location>
    <ligand>
        <name>1-deoxy-D-xylulose 5-phosphate</name>
        <dbReference type="ChEBI" id="CHEBI:57792"/>
    </ligand>
</feature>
<comment type="cofactor">
    <cofactor evidence="9">
        <name>Mg(2+)</name>
        <dbReference type="ChEBI" id="CHEBI:18420"/>
    </cofactor>
    <cofactor evidence="9">
        <name>Mn(2+)</name>
        <dbReference type="ChEBI" id="CHEBI:29035"/>
    </cofactor>
</comment>
<feature type="binding site" evidence="9">
    <location>
        <position position="162"/>
    </location>
    <ligand>
        <name>1-deoxy-D-xylulose 5-phosphate</name>
        <dbReference type="ChEBI" id="CHEBI:57792"/>
    </ligand>
</feature>
<dbReference type="GO" id="GO:0030604">
    <property type="term" value="F:1-deoxy-D-xylulose-5-phosphate reductoisomerase activity"/>
    <property type="evidence" value="ECO:0007669"/>
    <property type="project" value="UniProtKB-UniRule"/>
</dbReference>
<dbReference type="Gene3D" id="1.10.1740.10">
    <property type="match status" value="1"/>
</dbReference>
<keyword evidence="14" id="KW-1185">Reference proteome</keyword>
<protein>
    <recommendedName>
        <fullName evidence="9">1-deoxy-D-xylulose 5-phosphate reductoisomerase</fullName>
        <shortName evidence="9">DXP reductoisomerase</shortName>
        <ecNumber evidence="9">1.1.1.267</ecNumber>
    </recommendedName>
    <alternativeName>
        <fullName evidence="9">1-deoxyxylulose-5-phosphate reductoisomerase</fullName>
    </alternativeName>
    <alternativeName>
        <fullName evidence="9">2-C-methyl-D-erythritol 4-phosphate synthase</fullName>
    </alternativeName>
</protein>
<keyword evidence="3 9" id="KW-0479">Metal-binding</keyword>
<feature type="domain" description="DXP reductoisomerase C-terminal" evidence="12">
    <location>
        <begin position="272"/>
        <end position="392"/>
    </location>
</feature>
<dbReference type="InterPro" id="IPR036169">
    <property type="entry name" value="DXPR_C_sf"/>
</dbReference>
<evidence type="ECO:0000256" key="4">
    <source>
        <dbReference type="ARBA" id="ARBA00022857"/>
    </source>
</evidence>
<dbReference type="HAMAP" id="MF_00183">
    <property type="entry name" value="DXP_reductoisom"/>
    <property type="match status" value="1"/>
</dbReference>
<dbReference type="PATRIC" id="fig|584657.3.peg.951"/>
<feature type="binding site" evidence="9">
    <location>
        <position position="45"/>
    </location>
    <ligand>
        <name>NADPH</name>
        <dbReference type="ChEBI" id="CHEBI:57783"/>
    </ligand>
</feature>
<feature type="binding site" evidence="9">
    <location>
        <position position="162"/>
    </location>
    <ligand>
        <name>Mn(2+)</name>
        <dbReference type="ChEBI" id="CHEBI:29035"/>
    </ligand>
</feature>
<dbReference type="PANTHER" id="PTHR30525:SF0">
    <property type="entry name" value="1-DEOXY-D-XYLULOSE 5-PHOSPHATE REDUCTOISOMERASE, CHLOROPLASTIC"/>
    <property type="match status" value="1"/>
</dbReference>
<gene>
    <name evidence="9" type="primary">dxr</name>
    <name evidence="13" type="ORF">N864_12540</name>
</gene>
<dbReference type="InterPro" id="IPR013512">
    <property type="entry name" value="DXP_reductoisomerase_N"/>
</dbReference>
<dbReference type="RefSeq" id="WP_034714086.1">
    <property type="nucleotide sequence ID" value="NZ_AWQS01000022.1"/>
</dbReference>
<dbReference type="Proteomes" id="UP000019494">
    <property type="component" value="Unassembled WGS sequence"/>
</dbReference>
<proteinExistence type="inferred from homology"/>
<feature type="binding site" evidence="9">
    <location>
        <position position="228"/>
    </location>
    <ligand>
        <name>1-deoxy-D-xylulose 5-phosphate</name>
        <dbReference type="ChEBI" id="CHEBI:57792"/>
    </ligand>
</feature>
<dbReference type="GO" id="GO:0030145">
    <property type="term" value="F:manganese ion binding"/>
    <property type="evidence" value="ECO:0007669"/>
    <property type="project" value="TreeGrafter"/>
</dbReference>
<evidence type="ECO:0000259" key="11">
    <source>
        <dbReference type="Pfam" id="PF08436"/>
    </source>
</evidence>
<dbReference type="EC" id="1.1.1.267" evidence="9"/>
<evidence type="ECO:0000256" key="6">
    <source>
        <dbReference type="ARBA" id="ARBA00023211"/>
    </source>
</evidence>
<evidence type="ECO:0000313" key="14">
    <source>
        <dbReference type="Proteomes" id="UP000019494"/>
    </source>
</evidence>
<dbReference type="InterPro" id="IPR026877">
    <property type="entry name" value="DXPR_C"/>
</dbReference>
<keyword evidence="9" id="KW-0460">Magnesium</keyword>
<dbReference type="GO" id="GO:0070402">
    <property type="term" value="F:NADPH binding"/>
    <property type="evidence" value="ECO:0007669"/>
    <property type="project" value="InterPro"/>
</dbReference>
<evidence type="ECO:0000259" key="12">
    <source>
        <dbReference type="Pfam" id="PF13288"/>
    </source>
</evidence>
<evidence type="ECO:0000256" key="3">
    <source>
        <dbReference type="ARBA" id="ARBA00022723"/>
    </source>
</evidence>